<sequence>MKELEKEISTRKWKSECLEKFVMFLKELYKYPNHYKRIVINSDLEDSETGNLKRKAECVEYEDTDIRKQLDYVWGIVASLMKCDVCGYDENDKELWFSFYDDSRLGEREIICMSCYKAEWEAEEAK</sequence>
<evidence type="ECO:0000313" key="1">
    <source>
        <dbReference type="EMBL" id="DAD87883.1"/>
    </source>
</evidence>
<organism evidence="1">
    <name type="scientific">Siphoviridae sp. ct43U4</name>
    <dbReference type="NCBI Taxonomy" id="2826285"/>
    <lineage>
        <taxon>Viruses</taxon>
        <taxon>Duplodnaviria</taxon>
        <taxon>Heunggongvirae</taxon>
        <taxon>Uroviricota</taxon>
        <taxon>Caudoviricetes</taxon>
    </lineage>
</organism>
<dbReference type="EMBL" id="BK015029">
    <property type="protein sequence ID" value="DAD87883.1"/>
    <property type="molecule type" value="Genomic_DNA"/>
</dbReference>
<name>A0A8S5N176_9CAUD</name>
<reference evidence="1" key="1">
    <citation type="journal article" date="2021" name="Proc. Natl. Acad. Sci. U.S.A.">
        <title>A Catalog of Tens of Thousands of Viruses from Human Metagenomes Reveals Hidden Associations with Chronic Diseases.</title>
        <authorList>
            <person name="Tisza M.J."/>
            <person name="Buck C.B."/>
        </authorList>
    </citation>
    <scope>NUCLEOTIDE SEQUENCE</scope>
    <source>
        <strain evidence="1">Ct43U4</strain>
    </source>
</reference>
<accession>A0A8S5N176</accession>
<proteinExistence type="predicted"/>
<protein>
    <submittedName>
        <fullName evidence="1">Uncharacterized protein</fullName>
    </submittedName>
</protein>